<dbReference type="Proteomes" id="UP000694403">
    <property type="component" value="Unplaced"/>
</dbReference>
<dbReference type="AlphaFoldDB" id="A0A8C3T3H4"/>
<keyword evidence="2" id="KW-1185">Reference proteome</keyword>
<evidence type="ECO:0000313" key="2">
    <source>
        <dbReference type="Proteomes" id="UP000694403"/>
    </source>
</evidence>
<dbReference type="Ensembl" id="ENSCSRT00000023628.1">
    <property type="protein sequence ID" value="ENSCSRP00000022639.1"/>
    <property type="gene ID" value="ENSCSRG00000017059.1"/>
</dbReference>
<reference evidence="1" key="2">
    <citation type="submission" date="2025-09" db="UniProtKB">
        <authorList>
            <consortium name="Ensembl"/>
        </authorList>
    </citation>
    <scope>IDENTIFICATION</scope>
</reference>
<sequence length="81" mass="9247">TADQQPFPVRRWQRGFNSCSFSYLFLMTTFTCCCRFLQCGRVSEESIAARAHSRGCSKRNKSCSVGFMSWTWPVEPSSCMA</sequence>
<name>A0A8C3T3H4_CHESE</name>
<protein>
    <submittedName>
        <fullName evidence="1">Uncharacterized protein</fullName>
    </submittedName>
</protein>
<organism evidence="1 2">
    <name type="scientific">Chelydra serpentina</name>
    <name type="common">Snapping turtle</name>
    <name type="synonym">Testudo serpentina</name>
    <dbReference type="NCBI Taxonomy" id="8475"/>
    <lineage>
        <taxon>Eukaryota</taxon>
        <taxon>Metazoa</taxon>
        <taxon>Chordata</taxon>
        <taxon>Craniata</taxon>
        <taxon>Vertebrata</taxon>
        <taxon>Euteleostomi</taxon>
        <taxon>Archelosauria</taxon>
        <taxon>Testudinata</taxon>
        <taxon>Testudines</taxon>
        <taxon>Cryptodira</taxon>
        <taxon>Durocryptodira</taxon>
        <taxon>Americhelydia</taxon>
        <taxon>Chelydroidea</taxon>
        <taxon>Chelydridae</taxon>
        <taxon>Chelydra</taxon>
    </lineage>
</organism>
<accession>A0A8C3T3H4</accession>
<proteinExistence type="predicted"/>
<reference evidence="1" key="1">
    <citation type="submission" date="2025-08" db="UniProtKB">
        <authorList>
            <consortium name="Ensembl"/>
        </authorList>
    </citation>
    <scope>IDENTIFICATION</scope>
</reference>
<evidence type="ECO:0000313" key="1">
    <source>
        <dbReference type="Ensembl" id="ENSCSRP00000022639.1"/>
    </source>
</evidence>